<dbReference type="Proteomes" id="UP000237438">
    <property type="component" value="Unassembled WGS sequence"/>
</dbReference>
<evidence type="ECO:0000256" key="7">
    <source>
        <dbReference type="ARBA" id="ARBA00023136"/>
    </source>
</evidence>
<evidence type="ECO:0000313" key="9">
    <source>
        <dbReference type="EMBL" id="POS83790.1"/>
    </source>
</evidence>
<organism evidence="9 10">
    <name type="scientific">Erysiphe pulchra</name>
    <dbReference type="NCBI Taxonomy" id="225359"/>
    <lineage>
        <taxon>Eukaryota</taxon>
        <taxon>Fungi</taxon>
        <taxon>Dikarya</taxon>
        <taxon>Ascomycota</taxon>
        <taxon>Pezizomycotina</taxon>
        <taxon>Leotiomycetes</taxon>
        <taxon>Erysiphales</taxon>
        <taxon>Erysiphaceae</taxon>
        <taxon>Erysiphe</taxon>
    </lineage>
</organism>
<keyword evidence="8" id="KW-0175">Coiled coil</keyword>
<name>A0A2S4PP28_9PEZI</name>
<keyword evidence="6" id="KW-0333">Golgi apparatus</keyword>
<keyword evidence="10" id="KW-1185">Reference proteome</keyword>
<evidence type="ECO:0000256" key="4">
    <source>
        <dbReference type="ARBA" id="ARBA00022448"/>
    </source>
</evidence>
<accession>A0A2S4PP28</accession>
<evidence type="ECO:0000313" key="10">
    <source>
        <dbReference type="Proteomes" id="UP000237438"/>
    </source>
</evidence>
<protein>
    <recommendedName>
        <fullName evidence="3">Conserved oligomeric Golgi complex subunit 1</fullName>
    </recommendedName>
</protein>
<keyword evidence="7" id="KW-0472">Membrane</keyword>
<dbReference type="GO" id="GO:0017119">
    <property type="term" value="C:Golgi transport complex"/>
    <property type="evidence" value="ECO:0007669"/>
    <property type="project" value="InterPro"/>
</dbReference>
<comment type="caution">
    <text evidence="9">The sequence shown here is derived from an EMBL/GenBank/DDBJ whole genome shotgun (WGS) entry which is preliminary data.</text>
</comment>
<evidence type="ECO:0000256" key="3">
    <source>
        <dbReference type="ARBA" id="ARBA00020978"/>
    </source>
</evidence>
<dbReference type="GO" id="GO:0000139">
    <property type="term" value="C:Golgi membrane"/>
    <property type="evidence" value="ECO:0007669"/>
    <property type="project" value="UniProtKB-SubCell"/>
</dbReference>
<keyword evidence="5" id="KW-0653">Protein transport</keyword>
<dbReference type="OrthoDB" id="46189at2759"/>
<keyword evidence="4" id="KW-0813">Transport</keyword>
<dbReference type="GO" id="GO:0006891">
    <property type="term" value="P:intra-Golgi vesicle-mediated transport"/>
    <property type="evidence" value="ECO:0007669"/>
    <property type="project" value="InterPro"/>
</dbReference>
<evidence type="ECO:0000256" key="6">
    <source>
        <dbReference type="ARBA" id="ARBA00023034"/>
    </source>
</evidence>
<evidence type="ECO:0000256" key="5">
    <source>
        <dbReference type="ARBA" id="ARBA00022927"/>
    </source>
</evidence>
<proteinExistence type="inferred from homology"/>
<dbReference type="STRING" id="225359.A0A2S4PP28"/>
<evidence type="ECO:0000256" key="8">
    <source>
        <dbReference type="SAM" id="Coils"/>
    </source>
</evidence>
<evidence type="ECO:0000256" key="2">
    <source>
        <dbReference type="ARBA" id="ARBA00006653"/>
    </source>
</evidence>
<dbReference type="PANTHER" id="PTHR31658:SF0">
    <property type="entry name" value="CONSERVED OLIGOMERIC GOLGI COMPLEX SUBUNIT 1"/>
    <property type="match status" value="1"/>
</dbReference>
<comment type="similarity">
    <text evidence="2">Belongs to the COG1 family.</text>
</comment>
<dbReference type="GO" id="GO:0015031">
    <property type="term" value="P:protein transport"/>
    <property type="evidence" value="ECO:0007669"/>
    <property type="project" value="UniProtKB-KW"/>
</dbReference>
<evidence type="ECO:0000256" key="1">
    <source>
        <dbReference type="ARBA" id="ARBA00004395"/>
    </source>
</evidence>
<dbReference type="EMBL" id="PEDP01001353">
    <property type="protein sequence ID" value="POS83790.1"/>
    <property type="molecule type" value="Genomic_DNA"/>
</dbReference>
<dbReference type="AlphaFoldDB" id="A0A2S4PP28"/>
<gene>
    <name evidence="9" type="ORF">EPUL_005512</name>
</gene>
<feature type="coiled-coil region" evidence="8">
    <location>
        <begin position="172"/>
        <end position="199"/>
    </location>
</feature>
<dbReference type="PANTHER" id="PTHR31658">
    <property type="entry name" value="CONSERVED OLIGOMERIC GOLGI COMPLEX SUBUNIT 1"/>
    <property type="match status" value="1"/>
</dbReference>
<reference evidence="9 10" key="1">
    <citation type="submission" date="2017-10" db="EMBL/GenBank/DDBJ databases">
        <title>Development of genomic resources for the powdery mildew, Erysiphe pulchra.</title>
        <authorList>
            <person name="Wadl P.A."/>
            <person name="Mack B.M."/>
            <person name="Moore G."/>
            <person name="Beltz S.B."/>
        </authorList>
    </citation>
    <scope>NUCLEOTIDE SEQUENCE [LARGE SCALE GENOMIC DNA]</scope>
    <source>
        <strain evidence="9">Cflorida</strain>
    </source>
</reference>
<dbReference type="Pfam" id="PF08700">
    <property type="entry name" value="VPS51_Exo84_N"/>
    <property type="match status" value="1"/>
</dbReference>
<comment type="subcellular location">
    <subcellularLocation>
        <location evidence="1">Golgi apparatus membrane</location>
        <topology evidence="1">Peripheral membrane protein</topology>
    </subcellularLocation>
</comment>
<dbReference type="InterPro" id="IPR033370">
    <property type="entry name" value="COG1"/>
</dbReference>
<feature type="non-terminal residue" evidence="9">
    <location>
        <position position="780"/>
    </location>
</feature>
<sequence length="780" mass="89728">MTSNQPRDLSECRTVSEIFSYPLPQVRQVHRNLTVELDEKKARLRTLVGGSYRQLLGTADTISHMSELIRIAEDNLIRVSHACKKSAIDDFATGLNRFYKCQKTEKQIEQLQWFARLKALNLQILAVGKLLRKNETGNDRDIRETPLILAVKIQAVSTLLLRSVEELGFQESESCQQKVREMRKKLDTLNLKLLDAIEKALKRDIKNSQESIIQSLTAFSLTTNSDIIDVLKYFLDLREEVVANYFTEDSQNMSTGVVKAIILFAWTLLDTPIIFSKGLSENLSNLKLEPFLKDKSIRDIEELRLDEFENWFSEAVLCYRPCINHKNLDKSLTASILKGWQTKTSQLLLQKLSNLIENQADLKTLIDLRNKIFKAWIKEGENIENFDVLAFLKELRNIINDRIFGIIQQRCKGLLHFFEEIKITVASWEPGVTDKQASLWDKSILEMDVNNGADLFKKSIIARTNGRNDAVSRVFLSYQKWRESIDEILLYIDQMKSQKWNSDYEGIEEDMNIIAMCDMFNIEDSQLLQQHLDHGLSKAFKGMQEGIESLLASNEKNTNLGQISVYIFRIIRDIRSNLPPNNDIQGFGITIFDFLYDKLALTVIGDSVVVFIKAFEKQRITGRVLWEGDPELTVQPSPAAFKFLYNLVIVMSKTGQDLWTPNAILVLKRMLSDQLIRRWNEALEEKSIDEENPTNIESQIKENSKSNNLIKDIMIQAYFDFSLILKRALKYDDSASNTSITNLEALIISRGELNTPMQERISESASSYWKKTHLLFGILE</sequence>